<feature type="compositionally biased region" description="Basic residues" evidence="1">
    <location>
        <begin position="139"/>
        <end position="151"/>
    </location>
</feature>
<name>A0A7E4UZ75_PANRE</name>
<feature type="compositionally biased region" description="Low complexity" evidence="1">
    <location>
        <begin position="121"/>
        <end position="130"/>
    </location>
</feature>
<reference evidence="3" key="2">
    <citation type="submission" date="2020-10" db="UniProtKB">
        <authorList>
            <consortium name="WormBaseParasite"/>
        </authorList>
    </citation>
    <scope>IDENTIFICATION</scope>
</reference>
<feature type="compositionally biased region" description="Basic and acidic residues" evidence="1">
    <location>
        <begin position="229"/>
        <end position="238"/>
    </location>
</feature>
<accession>A0A7E4UZ75</accession>
<dbReference type="Proteomes" id="UP000492821">
    <property type="component" value="Unassembled WGS sequence"/>
</dbReference>
<proteinExistence type="predicted"/>
<reference evidence="2" key="1">
    <citation type="journal article" date="2013" name="Genetics">
        <title>The draft genome and transcriptome of Panagrellus redivivus are shaped by the harsh demands of a free-living lifestyle.</title>
        <authorList>
            <person name="Srinivasan J."/>
            <person name="Dillman A.R."/>
            <person name="Macchietto M.G."/>
            <person name="Heikkinen L."/>
            <person name="Lakso M."/>
            <person name="Fracchia K.M."/>
            <person name="Antoshechkin I."/>
            <person name="Mortazavi A."/>
            <person name="Wong G."/>
            <person name="Sternberg P.W."/>
        </authorList>
    </citation>
    <scope>NUCLEOTIDE SEQUENCE [LARGE SCALE GENOMIC DNA]</scope>
    <source>
        <strain evidence="2">MT8872</strain>
    </source>
</reference>
<organism evidence="2 3">
    <name type="scientific">Panagrellus redivivus</name>
    <name type="common">Microworm</name>
    <dbReference type="NCBI Taxonomy" id="6233"/>
    <lineage>
        <taxon>Eukaryota</taxon>
        <taxon>Metazoa</taxon>
        <taxon>Ecdysozoa</taxon>
        <taxon>Nematoda</taxon>
        <taxon>Chromadorea</taxon>
        <taxon>Rhabditida</taxon>
        <taxon>Tylenchina</taxon>
        <taxon>Panagrolaimomorpha</taxon>
        <taxon>Panagrolaimoidea</taxon>
        <taxon>Panagrolaimidae</taxon>
        <taxon>Panagrellus</taxon>
    </lineage>
</organism>
<protein>
    <submittedName>
        <fullName evidence="3">Expressed conserved protein</fullName>
    </submittedName>
</protein>
<evidence type="ECO:0000313" key="3">
    <source>
        <dbReference type="WBParaSite" id="Pan_g14365.t1"/>
    </source>
</evidence>
<feature type="region of interest" description="Disordered" evidence="1">
    <location>
        <begin position="206"/>
        <end position="288"/>
    </location>
</feature>
<evidence type="ECO:0000256" key="1">
    <source>
        <dbReference type="SAM" id="MobiDB-lite"/>
    </source>
</evidence>
<evidence type="ECO:0000313" key="2">
    <source>
        <dbReference type="Proteomes" id="UP000492821"/>
    </source>
</evidence>
<feature type="region of interest" description="Disordered" evidence="1">
    <location>
        <begin position="96"/>
        <end position="170"/>
    </location>
</feature>
<dbReference type="WBParaSite" id="Pan_g14365.t1">
    <property type="protein sequence ID" value="Pan_g14365.t1"/>
    <property type="gene ID" value="Pan_g14365"/>
</dbReference>
<keyword evidence="2" id="KW-1185">Reference proteome</keyword>
<dbReference type="AlphaFoldDB" id="A0A7E4UZ75"/>
<feature type="compositionally biased region" description="Polar residues" evidence="1">
    <location>
        <begin position="210"/>
        <end position="220"/>
    </location>
</feature>
<feature type="compositionally biased region" description="Low complexity" evidence="1">
    <location>
        <begin position="273"/>
        <end position="288"/>
    </location>
</feature>
<sequence length="402" mass="44567">MASGTILSIEQSEDKYRRYFVHGDKCVHRGRRRRTATDTLVPSFPDDTDLVKLNAMFDPPTTTTTDEFGRTVEKYECGLTVARGRFTELRNWLPATPSQVDDRTKSNQDAKSSLLSRHLTDSSNLNSDSSVPCFSNPSRRSRRRADKRTRRREPLAASSTTRPRPAKTGYIDVPMFGNGFGGALRQGGWNPILDPSWYISQIQPRAKKPNATNLQQSSSPPKVAPPSERQAKSSDASRRPLFGFGNPTPSRRCGFPVSAAPIRASTDQPRIPAPSNLNRAPPNNPLPSLMEMTTGLTAPQMSSRVNAHNRLGFSRTRTVVVAPMSMQQNASDAEVSASRANVPNTLSISDTYTVIVAPSRHRSGSVSSPPTSLVEPRMRMPNDRRLKCISELQQRLILRREQ</sequence>